<reference evidence="1" key="2">
    <citation type="journal article" date="2015" name="Data Brief">
        <title>Shoot transcriptome of the giant reed, Arundo donax.</title>
        <authorList>
            <person name="Barrero R.A."/>
            <person name="Guerrero F.D."/>
            <person name="Moolhuijzen P."/>
            <person name="Goolsby J.A."/>
            <person name="Tidwell J."/>
            <person name="Bellgard S.E."/>
            <person name="Bellgard M.I."/>
        </authorList>
    </citation>
    <scope>NUCLEOTIDE SEQUENCE</scope>
    <source>
        <tissue evidence="1">Shoot tissue taken approximately 20 cm above the soil surface</tissue>
    </source>
</reference>
<name>A0A0A8ZUC9_ARUDO</name>
<dbReference type="EMBL" id="GBRH01257515">
    <property type="protein sequence ID" value="JAD40380.1"/>
    <property type="molecule type" value="Transcribed_RNA"/>
</dbReference>
<accession>A0A0A8ZUC9</accession>
<evidence type="ECO:0000313" key="1">
    <source>
        <dbReference type="EMBL" id="JAD40380.1"/>
    </source>
</evidence>
<sequence length="28" mass="3166">MQSFKLSFPELVGFKFLNPLLETSASSF</sequence>
<dbReference type="AlphaFoldDB" id="A0A0A8ZUC9"/>
<proteinExistence type="predicted"/>
<reference evidence="1" key="1">
    <citation type="submission" date="2014-09" db="EMBL/GenBank/DDBJ databases">
        <authorList>
            <person name="Magalhaes I.L.F."/>
            <person name="Oliveira U."/>
            <person name="Santos F.R."/>
            <person name="Vidigal T.H.D.A."/>
            <person name="Brescovit A.D."/>
            <person name="Santos A.J."/>
        </authorList>
    </citation>
    <scope>NUCLEOTIDE SEQUENCE</scope>
    <source>
        <tissue evidence="1">Shoot tissue taken approximately 20 cm above the soil surface</tissue>
    </source>
</reference>
<protein>
    <submittedName>
        <fullName evidence="1">Uncharacterized protein</fullName>
    </submittedName>
</protein>
<organism evidence="1">
    <name type="scientific">Arundo donax</name>
    <name type="common">Giant reed</name>
    <name type="synonym">Donax arundinaceus</name>
    <dbReference type="NCBI Taxonomy" id="35708"/>
    <lineage>
        <taxon>Eukaryota</taxon>
        <taxon>Viridiplantae</taxon>
        <taxon>Streptophyta</taxon>
        <taxon>Embryophyta</taxon>
        <taxon>Tracheophyta</taxon>
        <taxon>Spermatophyta</taxon>
        <taxon>Magnoliopsida</taxon>
        <taxon>Liliopsida</taxon>
        <taxon>Poales</taxon>
        <taxon>Poaceae</taxon>
        <taxon>PACMAD clade</taxon>
        <taxon>Arundinoideae</taxon>
        <taxon>Arundineae</taxon>
        <taxon>Arundo</taxon>
    </lineage>
</organism>